<protein>
    <submittedName>
        <fullName evidence="1">Uncharacterized protein</fullName>
    </submittedName>
</protein>
<evidence type="ECO:0000313" key="1">
    <source>
        <dbReference type="EMBL" id="EJW91921.1"/>
    </source>
</evidence>
<proteinExistence type="predicted"/>
<comment type="caution">
    <text evidence="1">The sequence shown here is derived from an EMBL/GenBank/DDBJ whole genome shotgun (WGS) entry which is preliminary data.</text>
</comment>
<sequence length="48" mass="5303">MANRFLAIDNHHTLLAVIKIAEHTGVGLLLAKLRQLGIEVFLDTEHIG</sequence>
<organism evidence="1">
    <name type="scientific">gut metagenome</name>
    <dbReference type="NCBI Taxonomy" id="749906"/>
    <lineage>
        <taxon>unclassified sequences</taxon>
        <taxon>metagenomes</taxon>
        <taxon>organismal metagenomes</taxon>
    </lineage>
</organism>
<gene>
    <name evidence="1" type="ORF">EVA_19972</name>
</gene>
<dbReference type="EMBL" id="AMCI01007861">
    <property type="protein sequence ID" value="EJW91921.1"/>
    <property type="molecule type" value="Genomic_DNA"/>
</dbReference>
<accession>J9FAI2</accession>
<name>J9FAI2_9ZZZZ</name>
<reference evidence="1" key="1">
    <citation type="journal article" date="2012" name="PLoS ONE">
        <title>Gene sets for utilization of primary and secondary nutrition supplies in the distal gut of endangered iberian lynx.</title>
        <authorList>
            <person name="Alcaide M."/>
            <person name="Messina E."/>
            <person name="Richter M."/>
            <person name="Bargiela R."/>
            <person name="Peplies J."/>
            <person name="Huws S.A."/>
            <person name="Newbold C.J."/>
            <person name="Golyshin P.N."/>
            <person name="Simon M.A."/>
            <person name="Lopez G."/>
            <person name="Yakimov M.M."/>
            <person name="Ferrer M."/>
        </authorList>
    </citation>
    <scope>NUCLEOTIDE SEQUENCE</scope>
</reference>
<dbReference type="AlphaFoldDB" id="J9FAI2"/>